<feature type="region of interest" description="Disordered" evidence="1">
    <location>
        <begin position="1"/>
        <end position="20"/>
    </location>
</feature>
<comment type="caution">
    <text evidence="2">The sequence shown here is derived from an EMBL/GenBank/DDBJ whole genome shotgun (WGS) entry which is preliminary data.</text>
</comment>
<organism evidence="2 3">
    <name type="scientific">Prorocentrum cordatum</name>
    <dbReference type="NCBI Taxonomy" id="2364126"/>
    <lineage>
        <taxon>Eukaryota</taxon>
        <taxon>Sar</taxon>
        <taxon>Alveolata</taxon>
        <taxon>Dinophyceae</taxon>
        <taxon>Prorocentrales</taxon>
        <taxon>Prorocentraceae</taxon>
        <taxon>Prorocentrum</taxon>
    </lineage>
</organism>
<evidence type="ECO:0000256" key="1">
    <source>
        <dbReference type="SAM" id="MobiDB-lite"/>
    </source>
</evidence>
<evidence type="ECO:0000313" key="3">
    <source>
        <dbReference type="Proteomes" id="UP001189429"/>
    </source>
</evidence>
<protein>
    <submittedName>
        <fullName evidence="2">Uncharacterized protein</fullName>
    </submittedName>
</protein>
<keyword evidence="3" id="KW-1185">Reference proteome</keyword>
<feature type="compositionally biased region" description="Polar residues" evidence="1">
    <location>
        <begin position="1"/>
        <end position="16"/>
    </location>
</feature>
<feature type="non-terminal residue" evidence="2">
    <location>
        <position position="161"/>
    </location>
</feature>
<proteinExistence type="predicted"/>
<feature type="region of interest" description="Disordered" evidence="1">
    <location>
        <begin position="62"/>
        <end position="117"/>
    </location>
</feature>
<evidence type="ECO:0000313" key="2">
    <source>
        <dbReference type="EMBL" id="CAK0796862.1"/>
    </source>
</evidence>
<reference evidence="2" key="1">
    <citation type="submission" date="2023-10" db="EMBL/GenBank/DDBJ databases">
        <authorList>
            <person name="Chen Y."/>
            <person name="Shah S."/>
            <person name="Dougan E. K."/>
            <person name="Thang M."/>
            <person name="Chan C."/>
        </authorList>
    </citation>
    <scope>NUCLEOTIDE SEQUENCE [LARGE SCALE GENOMIC DNA]</scope>
</reference>
<sequence>MRLNGVPTQWHTTSAPPHSKKKGCIHIIFWSYGLRMSLLLCLCPTPRRHVPARQLGCVSALRRRAGPPSSDEEAAQQQRSTRRDGRSSSRHGCPETAARDPGLRRTASRAVSVPVGCPRNELRSGRAGLAEAESSTAPTSRPAKSFCAALRVLHRAWGRCG</sequence>
<name>A0ABN9PUG2_9DINO</name>
<dbReference type="EMBL" id="CAUYUJ010001639">
    <property type="protein sequence ID" value="CAK0796862.1"/>
    <property type="molecule type" value="Genomic_DNA"/>
</dbReference>
<dbReference type="Proteomes" id="UP001189429">
    <property type="component" value="Unassembled WGS sequence"/>
</dbReference>
<accession>A0ABN9PUG2</accession>
<gene>
    <name evidence="2" type="ORF">PCOR1329_LOCUS6119</name>
</gene>